<keyword evidence="2" id="KW-1185">Reference proteome</keyword>
<organism evidence="1 2">
    <name type="scientific">Trichonephila clavipes</name>
    <name type="common">Golden silk orbweaver</name>
    <name type="synonym">Nephila clavipes</name>
    <dbReference type="NCBI Taxonomy" id="2585209"/>
    <lineage>
        <taxon>Eukaryota</taxon>
        <taxon>Metazoa</taxon>
        <taxon>Ecdysozoa</taxon>
        <taxon>Arthropoda</taxon>
        <taxon>Chelicerata</taxon>
        <taxon>Arachnida</taxon>
        <taxon>Araneae</taxon>
        <taxon>Araneomorphae</taxon>
        <taxon>Entelegynae</taxon>
        <taxon>Araneoidea</taxon>
        <taxon>Nephilidae</taxon>
        <taxon>Trichonephila</taxon>
    </lineage>
</organism>
<comment type="caution">
    <text evidence="1">The sequence shown here is derived from an EMBL/GenBank/DDBJ whole genome shotgun (WGS) entry which is preliminary data.</text>
</comment>
<dbReference type="EMBL" id="BMAU01021013">
    <property type="protein sequence ID" value="GFX86720.1"/>
    <property type="molecule type" value="Genomic_DNA"/>
</dbReference>
<dbReference type="Proteomes" id="UP000887159">
    <property type="component" value="Unassembled WGS sequence"/>
</dbReference>
<evidence type="ECO:0000313" key="2">
    <source>
        <dbReference type="Proteomes" id="UP000887159"/>
    </source>
</evidence>
<reference evidence="1" key="1">
    <citation type="submission" date="2020-08" db="EMBL/GenBank/DDBJ databases">
        <title>Multicomponent nature underlies the extraordinary mechanical properties of spider dragline silk.</title>
        <authorList>
            <person name="Kono N."/>
            <person name="Nakamura H."/>
            <person name="Mori M."/>
            <person name="Yoshida Y."/>
            <person name="Ohtoshi R."/>
            <person name="Malay A.D."/>
            <person name="Moran D.A.P."/>
            <person name="Tomita M."/>
            <person name="Numata K."/>
            <person name="Arakawa K."/>
        </authorList>
    </citation>
    <scope>NUCLEOTIDE SEQUENCE</scope>
</reference>
<dbReference type="AlphaFoldDB" id="A0A8X6R241"/>
<proteinExistence type="predicted"/>
<evidence type="ECO:0000313" key="1">
    <source>
        <dbReference type="EMBL" id="GFX86720.1"/>
    </source>
</evidence>
<accession>A0A8X6R241</accession>
<sequence>MKISIAVKVTKNCNNTSSVLQLDSKLKREWFVKAAQSDYHALVALLKKEPKLAAIKITTSTPLGGPEHLEKIRSSPYRGKFCLPLVYRDCYMLNLRRFSSKDRLPVNEVMASQRSCSFALESTQDRAIPMLKFEGKSTFDLPLVKLTEK</sequence>
<protein>
    <submittedName>
        <fullName evidence="1">Uncharacterized protein</fullName>
    </submittedName>
</protein>
<name>A0A8X6R241_TRICX</name>
<gene>
    <name evidence="1" type="ORF">TNCV_1409171</name>
</gene>